<evidence type="ECO:0000256" key="1">
    <source>
        <dbReference type="ARBA" id="ARBA00000085"/>
    </source>
</evidence>
<evidence type="ECO:0000256" key="8">
    <source>
        <dbReference type="ARBA" id="ARBA00023012"/>
    </source>
</evidence>
<evidence type="ECO:0000256" key="5">
    <source>
        <dbReference type="ARBA" id="ARBA00022692"/>
    </source>
</evidence>
<evidence type="ECO:0000256" key="2">
    <source>
        <dbReference type="ARBA" id="ARBA00012438"/>
    </source>
</evidence>
<dbReference type="InterPro" id="IPR003594">
    <property type="entry name" value="HATPase_dom"/>
</dbReference>
<dbReference type="CDD" id="cd00082">
    <property type="entry name" value="HisKA"/>
    <property type="match status" value="1"/>
</dbReference>
<dbReference type="PROSITE" id="PS50109">
    <property type="entry name" value="HIS_KIN"/>
    <property type="match status" value="1"/>
</dbReference>
<dbReference type="RefSeq" id="WP_216839508.1">
    <property type="nucleotide sequence ID" value="NZ_JAFNJS010000009.1"/>
</dbReference>
<dbReference type="EC" id="2.7.13.3" evidence="2"/>
<dbReference type="PANTHER" id="PTHR45436:SF5">
    <property type="entry name" value="SENSOR HISTIDINE KINASE TRCS"/>
    <property type="match status" value="1"/>
</dbReference>
<evidence type="ECO:0000313" key="12">
    <source>
        <dbReference type="EMBL" id="MFC3003084.1"/>
    </source>
</evidence>
<keyword evidence="8" id="KW-0902">Two-component regulatory system</keyword>
<dbReference type="InterPro" id="IPR003661">
    <property type="entry name" value="HisK_dim/P_dom"/>
</dbReference>
<evidence type="ECO:0000313" key="13">
    <source>
        <dbReference type="Proteomes" id="UP001595420"/>
    </source>
</evidence>
<sequence>MRRKPRILTVLLLSNLVLLGLPLGGLWLLRLYESALVRQTETELVAQAAVLAAAFRLEWRGPEAAPTPRAPLAPRPAGLDLARDPVRPLAPAAQPGPPPEPRAAAAGARLGPVLVETQRITLAGIRLLDRQGVVVATSREELGLSLAAMEEVQAALAGRATSSLRARRVDADQPRGAASLSRGAALRVVVTQPVEEAGQVIGAVLLSRTPPGIDQTIYNNRHAFGGLALALLLAAGLLAAFTAYAVSRPIQAVTARARAVAAGQRQPPGRVRRSAVREADELSAAIQAMAATLEQRADYIRGFATEVSHEFKTPLAGLRGALELLQDHAASMAPAERDRFLAQAAGDVDRLDRLVRRLLELARAEAPLPQSPARCTLEPVVEAAAAPFPSLRWHLQNAEPAPPLAMPAEALRAALACLFENTLQHAGPGATCRLSWQAEEGWLALTVADDGRGISPGNAPRIFDRFFTTARETGGTGLGLTIARSRLEATGGSLTLLPDRPGAAFLLRLPRA</sequence>
<comment type="caution">
    <text evidence="12">The sequence shown here is derived from an EMBL/GenBank/DDBJ whole genome shotgun (WGS) entry which is preliminary data.</text>
</comment>
<comment type="catalytic activity">
    <reaction evidence="1">
        <text>ATP + protein L-histidine = ADP + protein N-phospho-L-histidine.</text>
        <dbReference type="EC" id="2.7.13.3"/>
    </reaction>
</comment>
<keyword evidence="4" id="KW-0808">Transferase</keyword>
<keyword evidence="9" id="KW-0472">Membrane</keyword>
<dbReference type="Pfam" id="PF00512">
    <property type="entry name" value="HisKA"/>
    <property type="match status" value="1"/>
</dbReference>
<dbReference type="PANTHER" id="PTHR45436">
    <property type="entry name" value="SENSOR HISTIDINE KINASE YKOH"/>
    <property type="match status" value="1"/>
</dbReference>
<evidence type="ECO:0000256" key="6">
    <source>
        <dbReference type="ARBA" id="ARBA00022777"/>
    </source>
</evidence>
<dbReference type="PROSITE" id="PS50885">
    <property type="entry name" value="HAMP"/>
    <property type="match status" value="1"/>
</dbReference>
<accession>A0ABV7C217</accession>
<dbReference type="SMART" id="SM00388">
    <property type="entry name" value="HisKA"/>
    <property type="match status" value="1"/>
</dbReference>
<evidence type="ECO:0000256" key="3">
    <source>
        <dbReference type="ARBA" id="ARBA00022553"/>
    </source>
</evidence>
<feature type="domain" description="HAMP" evidence="11">
    <location>
        <begin position="244"/>
        <end position="298"/>
    </location>
</feature>
<dbReference type="EMBL" id="JBHRSB010000009">
    <property type="protein sequence ID" value="MFC3003084.1"/>
    <property type="molecule type" value="Genomic_DNA"/>
</dbReference>
<feature type="transmembrane region" description="Helical" evidence="9">
    <location>
        <begin position="7"/>
        <end position="29"/>
    </location>
</feature>
<keyword evidence="3" id="KW-0597">Phosphoprotein</keyword>
<dbReference type="SMART" id="SM00387">
    <property type="entry name" value="HATPase_c"/>
    <property type="match status" value="1"/>
</dbReference>
<keyword evidence="6 12" id="KW-0418">Kinase</keyword>
<evidence type="ECO:0000256" key="4">
    <source>
        <dbReference type="ARBA" id="ARBA00022679"/>
    </source>
</evidence>
<keyword evidence="13" id="KW-1185">Reference proteome</keyword>
<organism evidence="12 13">
    <name type="scientific">Falsiroseomonas tokyonensis</name>
    <dbReference type="NCBI Taxonomy" id="430521"/>
    <lineage>
        <taxon>Bacteria</taxon>
        <taxon>Pseudomonadati</taxon>
        <taxon>Pseudomonadota</taxon>
        <taxon>Alphaproteobacteria</taxon>
        <taxon>Acetobacterales</taxon>
        <taxon>Roseomonadaceae</taxon>
        <taxon>Falsiroseomonas</taxon>
    </lineage>
</organism>
<evidence type="ECO:0000259" key="10">
    <source>
        <dbReference type="PROSITE" id="PS50109"/>
    </source>
</evidence>
<dbReference type="GO" id="GO:0016301">
    <property type="term" value="F:kinase activity"/>
    <property type="evidence" value="ECO:0007669"/>
    <property type="project" value="UniProtKB-KW"/>
</dbReference>
<feature type="domain" description="Histidine kinase" evidence="10">
    <location>
        <begin position="306"/>
        <end position="512"/>
    </location>
</feature>
<dbReference type="InterPro" id="IPR005467">
    <property type="entry name" value="His_kinase_dom"/>
</dbReference>
<gene>
    <name evidence="12" type="ORF">ACFOD3_24535</name>
</gene>
<evidence type="ECO:0000256" key="7">
    <source>
        <dbReference type="ARBA" id="ARBA00022989"/>
    </source>
</evidence>
<proteinExistence type="predicted"/>
<protein>
    <recommendedName>
        <fullName evidence="2">histidine kinase</fullName>
        <ecNumber evidence="2">2.7.13.3</ecNumber>
    </recommendedName>
</protein>
<keyword evidence="7 9" id="KW-1133">Transmembrane helix</keyword>
<dbReference type="Proteomes" id="UP001595420">
    <property type="component" value="Unassembled WGS sequence"/>
</dbReference>
<dbReference type="InterPro" id="IPR050428">
    <property type="entry name" value="TCS_sensor_his_kinase"/>
</dbReference>
<keyword evidence="5 9" id="KW-0812">Transmembrane</keyword>
<reference evidence="13" key="1">
    <citation type="journal article" date="2019" name="Int. J. Syst. Evol. Microbiol.">
        <title>The Global Catalogue of Microorganisms (GCM) 10K type strain sequencing project: providing services to taxonomists for standard genome sequencing and annotation.</title>
        <authorList>
            <consortium name="The Broad Institute Genomics Platform"/>
            <consortium name="The Broad Institute Genome Sequencing Center for Infectious Disease"/>
            <person name="Wu L."/>
            <person name="Ma J."/>
        </authorList>
    </citation>
    <scope>NUCLEOTIDE SEQUENCE [LARGE SCALE GENOMIC DNA]</scope>
    <source>
        <strain evidence="13">CGMCC 1.16855</strain>
    </source>
</reference>
<evidence type="ECO:0000259" key="11">
    <source>
        <dbReference type="PROSITE" id="PS50885"/>
    </source>
</evidence>
<feature type="transmembrane region" description="Helical" evidence="9">
    <location>
        <begin position="223"/>
        <end position="246"/>
    </location>
</feature>
<dbReference type="InterPro" id="IPR003660">
    <property type="entry name" value="HAMP_dom"/>
</dbReference>
<evidence type="ECO:0000256" key="9">
    <source>
        <dbReference type="SAM" id="Phobius"/>
    </source>
</evidence>
<name>A0ABV7C217_9PROT</name>
<dbReference type="Pfam" id="PF02518">
    <property type="entry name" value="HATPase_c"/>
    <property type="match status" value="1"/>
</dbReference>